<feature type="domain" description="DUF7053" evidence="2">
    <location>
        <begin position="4"/>
        <end position="178"/>
    </location>
</feature>
<name>A0A0P7BL82_9HYPO</name>
<sequence>MLRRKETLTIITPIPGFIPRQLAIDILHSHSEVITLNPLVLSHKPITAPRNAAADEYYSTWYEITERIQYVPGMGKMGSGKITFNGCFHDMPWGLQTHIYAPMNIDMRNRYRIQGNQPGIEPPELPEIGLEQLGAPKDGLYLREDVELKCNITMMSFVKAETKKASKEMVGRMIKKAELLDAGILKAMFEDGRLKTINPADRSNAAANIELMRRESVSTQRTSWGASPVPPSPGVAYQQPLHSPQYPQFARPVSGSQPQGYPQHPYQTQSTPPPQHAYQTHPTPPPQHAFQNHSTPPPQNQLAPPVPPKTQQSIPMELPGDYYHYHPATHGSAQPSPSHPPNAYRNSAMSQSSSDPRWSHSASSPGLSDNQRTSMYSVASTPPPGYASPGMPQGSFAAELPAHNETTEEHRSDRKY</sequence>
<organism evidence="3 4">
    <name type="scientific">Neonectria ditissima</name>
    <dbReference type="NCBI Taxonomy" id="78410"/>
    <lineage>
        <taxon>Eukaryota</taxon>
        <taxon>Fungi</taxon>
        <taxon>Dikarya</taxon>
        <taxon>Ascomycota</taxon>
        <taxon>Pezizomycotina</taxon>
        <taxon>Sordariomycetes</taxon>
        <taxon>Hypocreomycetidae</taxon>
        <taxon>Hypocreales</taxon>
        <taxon>Nectriaceae</taxon>
        <taxon>Neonectria</taxon>
    </lineage>
</organism>
<dbReference type="OrthoDB" id="5078320at2759"/>
<proteinExistence type="predicted"/>
<protein>
    <recommendedName>
        <fullName evidence="2">DUF7053 domain-containing protein</fullName>
    </recommendedName>
</protein>
<feature type="compositionally biased region" description="Polar residues" evidence="1">
    <location>
        <begin position="344"/>
        <end position="380"/>
    </location>
</feature>
<feature type="compositionally biased region" description="Basic and acidic residues" evidence="1">
    <location>
        <begin position="405"/>
        <end position="416"/>
    </location>
</feature>
<gene>
    <name evidence="3" type="ORF">AK830_g5716</name>
</gene>
<dbReference type="PANTHER" id="PTHR38117">
    <property type="entry name" value="NACHT AND WD40 DOMAIN PROTEIN"/>
    <property type="match status" value="1"/>
</dbReference>
<evidence type="ECO:0000313" key="3">
    <source>
        <dbReference type="EMBL" id="KPM40842.1"/>
    </source>
</evidence>
<feature type="region of interest" description="Disordered" evidence="1">
    <location>
        <begin position="219"/>
        <end position="416"/>
    </location>
</feature>
<feature type="compositionally biased region" description="Pro residues" evidence="1">
    <location>
        <begin position="295"/>
        <end position="308"/>
    </location>
</feature>
<reference evidence="3 4" key="1">
    <citation type="submission" date="2015-09" db="EMBL/GenBank/DDBJ databases">
        <title>Draft genome of a European isolate of the apple canker pathogen Neonectria ditissima.</title>
        <authorList>
            <person name="Gomez-Cortecero A."/>
            <person name="Harrison R.J."/>
            <person name="Armitage A.D."/>
        </authorList>
    </citation>
    <scope>NUCLEOTIDE SEQUENCE [LARGE SCALE GENOMIC DNA]</scope>
    <source>
        <strain evidence="3 4">R09/05</strain>
    </source>
</reference>
<dbReference type="AlphaFoldDB" id="A0A0P7BL82"/>
<accession>A0A0P7BL82</accession>
<comment type="caution">
    <text evidence="3">The sequence shown here is derived from an EMBL/GenBank/DDBJ whole genome shotgun (WGS) entry which is preliminary data.</text>
</comment>
<dbReference type="PANTHER" id="PTHR38117:SF2">
    <property type="entry name" value="NACHT AND WD40 DOMAIN PROTEIN"/>
    <property type="match status" value="1"/>
</dbReference>
<dbReference type="STRING" id="78410.A0A0P7BL82"/>
<evidence type="ECO:0000256" key="1">
    <source>
        <dbReference type="SAM" id="MobiDB-lite"/>
    </source>
</evidence>
<evidence type="ECO:0000313" key="4">
    <source>
        <dbReference type="Proteomes" id="UP000050424"/>
    </source>
</evidence>
<dbReference type="Pfam" id="PF23155">
    <property type="entry name" value="DUF7053"/>
    <property type="match status" value="1"/>
</dbReference>
<dbReference type="Proteomes" id="UP000050424">
    <property type="component" value="Unassembled WGS sequence"/>
</dbReference>
<evidence type="ECO:0000259" key="2">
    <source>
        <dbReference type="Pfam" id="PF23155"/>
    </source>
</evidence>
<dbReference type="InterPro" id="IPR055481">
    <property type="entry name" value="DUF7053"/>
</dbReference>
<feature type="compositionally biased region" description="Polar residues" evidence="1">
    <location>
        <begin position="254"/>
        <end position="270"/>
    </location>
</feature>
<keyword evidence="4" id="KW-1185">Reference proteome</keyword>
<dbReference type="EMBL" id="LKCW01000075">
    <property type="protein sequence ID" value="KPM40842.1"/>
    <property type="molecule type" value="Genomic_DNA"/>
</dbReference>